<evidence type="ECO:0000256" key="1">
    <source>
        <dbReference type="SAM" id="MobiDB-lite"/>
    </source>
</evidence>
<dbReference type="GO" id="GO:0005509">
    <property type="term" value="F:calcium ion binding"/>
    <property type="evidence" value="ECO:0007669"/>
    <property type="project" value="InterPro"/>
</dbReference>
<dbReference type="OrthoDB" id="305670at2759"/>
<dbReference type="EMBL" id="MPUH01001351">
    <property type="protein sequence ID" value="OMJ68305.1"/>
    <property type="molecule type" value="Genomic_DNA"/>
</dbReference>
<feature type="region of interest" description="Disordered" evidence="1">
    <location>
        <begin position="355"/>
        <end position="380"/>
    </location>
</feature>
<proteinExistence type="predicted"/>
<keyword evidence="4" id="KW-1185">Reference proteome</keyword>
<reference evidence="3 4" key="1">
    <citation type="submission" date="2016-11" db="EMBL/GenBank/DDBJ databases">
        <title>The macronuclear genome of Stentor coeruleus: a giant cell with tiny introns.</title>
        <authorList>
            <person name="Slabodnick M."/>
            <person name="Ruby J.G."/>
            <person name="Reiff S.B."/>
            <person name="Swart E.C."/>
            <person name="Gosai S."/>
            <person name="Prabakaran S."/>
            <person name="Witkowska E."/>
            <person name="Larue G.E."/>
            <person name="Fisher S."/>
            <person name="Freeman R.M."/>
            <person name="Gunawardena J."/>
            <person name="Chu W."/>
            <person name="Stover N.A."/>
            <person name="Gregory B.D."/>
            <person name="Nowacki M."/>
            <person name="Derisi J."/>
            <person name="Roy S.W."/>
            <person name="Marshall W.F."/>
            <person name="Sood P."/>
        </authorList>
    </citation>
    <scope>NUCLEOTIDE SEQUENCE [LARGE SCALE GENOMIC DNA]</scope>
    <source>
        <strain evidence="3">WM001</strain>
    </source>
</reference>
<dbReference type="AlphaFoldDB" id="A0A1R2AV33"/>
<organism evidence="3 4">
    <name type="scientific">Stentor coeruleus</name>
    <dbReference type="NCBI Taxonomy" id="5963"/>
    <lineage>
        <taxon>Eukaryota</taxon>
        <taxon>Sar</taxon>
        <taxon>Alveolata</taxon>
        <taxon>Ciliophora</taxon>
        <taxon>Postciliodesmatophora</taxon>
        <taxon>Heterotrichea</taxon>
        <taxon>Heterotrichida</taxon>
        <taxon>Stentoridae</taxon>
        <taxon>Stentor</taxon>
    </lineage>
</organism>
<sequence length="670" mass="78898">MNILKNSKFYFSDLLELDIRINEKSVSKELVLEKIDELSEKTSESISVQIPEEPVQQVSFTEIPLSQPKSSRYKFLDNFLIHLSKHPKIYTYLTTLALRDNLLKPRKTSTIHKPRSKNITLKNNNPSLIPTENLDSYLTTDEENSSSSLIDHELKNSKSTHKRVILKPNYTPDRFTKETLKSSSSSAITFHPAPSSARNRIRALRKRLTLKSEDSVISGIFKKISEGRIRITPEDFKKYLNLRYPLLISETIAKYFNFKYWTYEDYIYELSRFITLGEERHLAFCFEIFDFDKDQLITYKDTFTAMEIRTGNHYDSDLVLIREMFNLKKREKIYKKGGRLLRRRSTFSLIEDKAKNTSKKPKENQNPKRYKSQPREKPEETPSINFKEFCIIKFYGRPQIIQDFFLYTCNYNFLQAKGYIEKTPIHSVKNSETIVIEMNLDSQVLEKVSKSDKYEYYCALDTAMGLFVKSKLEDLMKKFKHLQSSEKLKYTVISRKSMVEKLPSILGYKNDYLSSRFYDYLSQGKDLTKACFLLRIHSLISKQTTLIINKLAFDIYDFRNDGKLTVDEIYKMNEALPQGSLVYQECNVMVSMYIQSIFERLREKLKFIDFVRFNEIVGVSYLGIEIIDFLKTPYEECLARKSEYFEIRELTEEEVEKYSKAKKSLARMLV</sequence>
<dbReference type="InterPro" id="IPR011992">
    <property type="entry name" value="EF-hand-dom_pair"/>
</dbReference>
<name>A0A1R2AV33_9CILI</name>
<evidence type="ECO:0000259" key="2">
    <source>
        <dbReference type="PROSITE" id="PS50222"/>
    </source>
</evidence>
<evidence type="ECO:0000313" key="4">
    <source>
        <dbReference type="Proteomes" id="UP000187209"/>
    </source>
</evidence>
<gene>
    <name evidence="3" type="ORF">SteCoe_34274</name>
</gene>
<comment type="caution">
    <text evidence="3">The sequence shown here is derived from an EMBL/GenBank/DDBJ whole genome shotgun (WGS) entry which is preliminary data.</text>
</comment>
<dbReference type="Proteomes" id="UP000187209">
    <property type="component" value="Unassembled WGS sequence"/>
</dbReference>
<dbReference type="Gene3D" id="1.10.238.10">
    <property type="entry name" value="EF-hand"/>
    <property type="match status" value="2"/>
</dbReference>
<feature type="compositionally biased region" description="Basic and acidic residues" evidence="1">
    <location>
        <begin position="355"/>
        <end position="366"/>
    </location>
</feature>
<dbReference type="InterPro" id="IPR002048">
    <property type="entry name" value="EF_hand_dom"/>
</dbReference>
<dbReference type="SUPFAM" id="SSF47473">
    <property type="entry name" value="EF-hand"/>
    <property type="match status" value="2"/>
</dbReference>
<evidence type="ECO:0000313" key="3">
    <source>
        <dbReference type="EMBL" id="OMJ68305.1"/>
    </source>
</evidence>
<dbReference type="PROSITE" id="PS50222">
    <property type="entry name" value="EF_HAND_2"/>
    <property type="match status" value="1"/>
</dbReference>
<feature type="domain" description="EF-hand" evidence="2">
    <location>
        <begin position="277"/>
        <end position="312"/>
    </location>
</feature>
<accession>A0A1R2AV33</accession>
<protein>
    <recommendedName>
        <fullName evidence="2">EF-hand domain-containing protein</fullName>
    </recommendedName>
</protein>